<feature type="signal peptide" evidence="1">
    <location>
        <begin position="1"/>
        <end position="25"/>
    </location>
</feature>
<gene>
    <name evidence="2" type="ORF">OV287_30050</name>
</gene>
<evidence type="ECO:0000313" key="2">
    <source>
        <dbReference type="EMBL" id="MCY1078716.1"/>
    </source>
</evidence>
<protein>
    <recommendedName>
        <fullName evidence="4">Outer membrane protein beta-barrel domain-containing protein</fullName>
    </recommendedName>
</protein>
<dbReference type="EMBL" id="JAPNKA010000001">
    <property type="protein sequence ID" value="MCY1078716.1"/>
    <property type="molecule type" value="Genomic_DNA"/>
</dbReference>
<organism evidence="2 3">
    <name type="scientific">Archangium lansingense</name>
    <dbReference type="NCBI Taxonomy" id="2995310"/>
    <lineage>
        <taxon>Bacteria</taxon>
        <taxon>Pseudomonadati</taxon>
        <taxon>Myxococcota</taxon>
        <taxon>Myxococcia</taxon>
        <taxon>Myxococcales</taxon>
        <taxon>Cystobacterineae</taxon>
        <taxon>Archangiaceae</taxon>
        <taxon>Archangium</taxon>
    </lineage>
</organism>
<proteinExistence type="predicted"/>
<evidence type="ECO:0000256" key="1">
    <source>
        <dbReference type="SAM" id="SignalP"/>
    </source>
</evidence>
<name>A0ABT4AAW7_9BACT</name>
<evidence type="ECO:0000313" key="3">
    <source>
        <dbReference type="Proteomes" id="UP001207654"/>
    </source>
</evidence>
<dbReference type="Proteomes" id="UP001207654">
    <property type="component" value="Unassembled WGS sequence"/>
</dbReference>
<feature type="chain" id="PRO_5045288535" description="Outer membrane protein beta-barrel domain-containing protein" evidence="1">
    <location>
        <begin position="26"/>
        <end position="196"/>
    </location>
</feature>
<dbReference type="RefSeq" id="WP_267537481.1">
    <property type="nucleotide sequence ID" value="NZ_JAPNKA010000001.1"/>
</dbReference>
<comment type="caution">
    <text evidence="2">The sequence shown here is derived from an EMBL/GenBank/DDBJ whole genome shotgun (WGS) entry which is preliminary data.</text>
</comment>
<keyword evidence="3" id="KW-1185">Reference proteome</keyword>
<accession>A0ABT4AAW7</accession>
<evidence type="ECO:0008006" key="4">
    <source>
        <dbReference type="Google" id="ProtNLM"/>
    </source>
</evidence>
<sequence length="196" mass="20964">MVSPQFVVGVTTILVLALLPCPALANPSAHEFSVGAVTSRYDSFIRSTRDHLLLELAYHHRLGNEGFASAVTVGGGLRGGLVNPPENRFVTVPLEVFATVQLRARMGWWEVAAGPEVGVSGFARLMTLPEPFPRAGATDEEQTRLSPVYVGMGVSPLRVNLGHFTASALELRLSTGSLQDSAIRFDIGLLRVGVSL</sequence>
<reference evidence="2 3" key="1">
    <citation type="submission" date="2022-11" db="EMBL/GenBank/DDBJ databases">
        <title>Minimal conservation of predation-associated metabolite biosynthetic gene clusters underscores biosynthetic potential of Myxococcota including descriptions for ten novel species: Archangium lansinium sp. nov., Myxococcus landrumus sp. nov., Nannocystis bai.</title>
        <authorList>
            <person name="Ahearne A."/>
            <person name="Stevens C."/>
            <person name="Phillips K."/>
        </authorList>
    </citation>
    <scope>NUCLEOTIDE SEQUENCE [LARGE SCALE GENOMIC DNA]</scope>
    <source>
        <strain evidence="2 3">MIWBW</strain>
    </source>
</reference>
<keyword evidence="1" id="KW-0732">Signal</keyword>